<proteinExistence type="predicted"/>
<keyword evidence="5 7" id="KW-1133">Transmembrane helix</keyword>
<evidence type="ECO:0000256" key="4">
    <source>
        <dbReference type="ARBA" id="ARBA00022692"/>
    </source>
</evidence>
<dbReference type="PANTHER" id="PTHR43744">
    <property type="entry name" value="ABC TRANSPORTER PERMEASE PROTEIN MG189-RELATED-RELATED"/>
    <property type="match status" value="1"/>
</dbReference>
<organism evidence="9 10">
    <name type="scientific">Clostridium putrefaciens</name>
    <dbReference type="NCBI Taxonomy" id="99675"/>
    <lineage>
        <taxon>Bacteria</taxon>
        <taxon>Bacillati</taxon>
        <taxon>Bacillota</taxon>
        <taxon>Clostridia</taxon>
        <taxon>Eubacteriales</taxon>
        <taxon>Clostridiaceae</taxon>
        <taxon>Clostridium</taxon>
    </lineage>
</organism>
<feature type="transmembrane region" description="Helical" evidence="7">
    <location>
        <begin position="106"/>
        <end position="127"/>
    </location>
</feature>
<feature type="transmembrane region" description="Helical" evidence="7">
    <location>
        <begin position="70"/>
        <end position="94"/>
    </location>
</feature>
<keyword evidence="10" id="KW-1185">Reference proteome</keyword>
<evidence type="ECO:0000256" key="6">
    <source>
        <dbReference type="ARBA" id="ARBA00023136"/>
    </source>
</evidence>
<dbReference type="InterPro" id="IPR035906">
    <property type="entry name" value="MetI-like_sf"/>
</dbReference>
<evidence type="ECO:0000313" key="9">
    <source>
        <dbReference type="EMBL" id="SUY46715.1"/>
    </source>
</evidence>
<feature type="transmembrane region" description="Helical" evidence="7">
    <location>
        <begin position="181"/>
        <end position="203"/>
    </location>
</feature>
<protein>
    <submittedName>
        <fullName evidence="9">Carbohydrate uptake ABC transporter permease</fullName>
    </submittedName>
</protein>
<evidence type="ECO:0000313" key="10">
    <source>
        <dbReference type="Proteomes" id="UP000254664"/>
    </source>
</evidence>
<reference evidence="9 10" key="1">
    <citation type="submission" date="2018-06" db="EMBL/GenBank/DDBJ databases">
        <authorList>
            <consortium name="Pathogen Informatics"/>
            <person name="Doyle S."/>
        </authorList>
    </citation>
    <scope>NUCLEOTIDE SEQUENCE [LARGE SCALE GENOMIC DNA]</scope>
    <source>
        <strain evidence="9 10">NCTC9836</strain>
    </source>
</reference>
<evidence type="ECO:0000256" key="5">
    <source>
        <dbReference type="ARBA" id="ARBA00022989"/>
    </source>
</evidence>
<dbReference type="OrthoDB" id="9787837at2"/>
<dbReference type="Pfam" id="PF00528">
    <property type="entry name" value="BPD_transp_1"/>
    <property type="match status" value="1"/>
</dbReference>
<dbReference type="GO" id="GO:0055085">
    <property type="term" value="P:transmembrane transport"/>
    <property type="evidence" value="ECO:0007669"/>
    <property type="project" value="InterPro"/>
</dbReference>
<dbReference type="EMBL" id="UFWZ01000001">
    <property type="protein sequence ID" value="SUY46715.1"/>
    <property type="molecule type" value="Genomic_DNA"/>
</dbReference>
<accession>A0A381J6G7</accession>
<feature type="domain" description="ABC transmembrane type-1" evidence="8">
    <location>
        <begin position="90"/>
        <end position="268"/>
    </location>
</feature>
<name>A0A381J6G7_9CLOT</name>
<evidence type="ECO:0000256" key="1">
    <source>
        <dbReference type="ARBA" id="ARBA00004651"/>
    </source>
</evidence>
<gene>
    <name evidence="9" type="primary">ycjP_2</name>
    <name evidence="9" type="ORF">NCTC9836_01022</name>
</gene>
<feature type="transmembrane region" description="Helical" evidence="7">
    <location>
        <begin position="239"/>
        <end position="260"/>
    </location>
</feature>
<dbReference type="CDD" id="cd06261">
    <property type="entry name" value="TM_PBP2"/>
    <property type="match status" value="1"/>
</dbReference>
<evidence type="ECO:0000256" key="7">
    <source>
        <dbReference type="SAM" id="Phobius"/>
    </source>
</evidence>
<comment type="subcellular location">
    <subcellularLocation>
        <location evidence="1">Cell membrane</location>
        <topology evidence="1">Multi-pass membrane protein</topology>
    </subcellularLocation>
</comment>
<dbReference type="SUPFAM" id="SSF161098">
    <property type="entry name" value="MetI-like"/>
    <property type="match status" value="1"/>
</dbReference>
<dbReference type="GO" id="GO:0005886">
    <property type="term" value="C:plasma membrane"/>
    <property type="evidence" value="ECO:0007669"/>
    <property type="project" value="UniProtKB-SubCell"/>
</dbReference>
<keyword evidence="2" id="KW-0813">Transport</keyword>
<keyword evidence="3" id="KW-1003">Cell membrane</keyword>
<keyword evidence="4 7" id="KW-0812">Transmembrane</keyword>
<dbReference type="PANTHER" id="PTHR43744:SF12">
    <property type="entry name" value="ABC TRANSPORTER PERMEASE PROTEIN MG189-RELATED"/>
    <property type="match status" value="1"/>
</dbReference>
<sequence length="275" mass="31225">MLKKVTLEKGLIYIVLIITAIFILTPFIWILLTALKSPEEVFANPPVIIPSKLQWQNFIEVFKLKNFSRYFLNSVVITIAITLGELITTILAAFAFSNLDFKGKDIIFTLLIGTMMVPGEVLLIPNFVTLSKIKWINTYKALIIPWCTSVTSIFFLRQYFLNIPKQLYYAAKVDNCSDFKYLIKIVIPIASPAIFTIAILKIINSWNSFMWPLIMTNSEKMRTLPIILAKFSSEVGMDYHMLMAASTIIITPMIIIFIFLSKYIINGVSKGGIKG</sequence>
<evidence type="ECO:0000259" key="8">
    <source>
        <dbReference type="Pfam" id="PF00528"/>
    </source>
</evidence>
<dbReference type="Proteomes" id="UP000254664">
    <property type="component" value="Unassembled WGS sequence"/>
</dbReference>
<feature type="transmembrane region" description="Helical" evidence="7">
    <location>
        <begin position="12"/>
        <end position="32"/>
    </location>
</feature>
<keyword evidence="6 7" id="KW-0472">Membrane</keyword>
<evidence type="ECO:0000256" key="2">
    <source>
        <dbReference type="ARBA" id="ARBA00022448"/>
    </source>
</evidence>
<dbReference type="AlphaFoldDB" id="A0A381J6G7"/>
<evidence type="ECO:0000256" key="3">
    <source>
        <dbReference type="ARBA" id="ARBA00022475"/>
    </source>
</evidence>
<dbReference type="InterPro" id="IPR000515">
    <property type="entry name" value="MetI-like"/>
</dbReference>
<dbReference type="Gene3D" id="1.10.3720.10">
    <property type="entry name" value="MetI-like"/>
    <property type="match status" value="1"/>
</dbReference>